<dbReference type="RefSeq" id="WP_377094005.1">
    <property type="nucleotide sequence ID" value="NZ_JBHSJM010000001.1"/>
</dbReference>
<reference evidence="2" key="1">
    <citation type="journal article" date="2019" name="Int. J. Syst. Evol. Microbiol.">
        <title>The Global Catalogue of Microorganisms (GCM) 10K type strain sequencing project: providing services to taxonomists for standard genome sequencing and annotation.</title>
        <authorList>
            <consortium name="The Broad Institute Genomics Platform"/>
            <consortium name="The Broad Institute Genome Sequencing Center for Infectious Disease"/>
            <person name="Wu L."/>
            <person name="Ma J."/>
        </authorList>
    </citation>
    <scope>NUCLEOTIDE SEQUENCE [LARGE SCALE GENOMIC DNA]</scope>
    <source>
        <strain evidence="2">JCM 16545</strain>
    </source>
</reference>
<gene>
    <name evidence="1" type="ORF">ACFSQZ_12080</name>
</gene>
<comment type="caution">
    <text evidence="1">The sequence shown here is derived from an EMBL/GenBank/DDBJ whole genome shotgun (WGS) entry which is preliminary data.</text>
</comment>
<evidence type="ECO:0000313" key="1">
    <source>
        <dbReference type="EMBL" id="MFD2277210.1"/>
    </source>
</evidence>
<organism evidence="1 2">
    <name type="scientific">Rubritalea spongiae</name>
    <dbReference type="NCBI Taxonomy" id="430797"/>
    <lineage>
        <taxon>Bacteria</taxon>
        <taxon>Pseudomonadati</taxon>
        <taxon>Verrucomicrobiota</taxon>
        <taxon>Verrucomicrobiia</taxon>
        <taxon>Verrucomicrobiales</taxon>
        <taxon>Rubritaleaceae</taxon>
        <taxon>Rubritalea</taxon>
    </lineage>
</organism>
<dbReference type="EMBL" id="JBHUJC010000041">
    <property type="protein sequence ID" value="MFD2277210.1"/>
    <property type="molecule type" value="Genomic_DNA"/>
</dbReference>
<keyword evidence="2" id="KW-1185">Reference proteome</keyword>
<sequence length="263" mass="29928">MLYINLSLFDCLDHLITIQDQLALEAKTSLITPSSIGIETSQANFSPQLFNENANALAVSVGRIIESTHRSNHVILNINFEHLLDIHVISSSMDKTDQFITQLKDAYVGDTIIQVVLPDILRENRIYETLSILNDYSSTDIEILKERKVELSKEITPLAECSHTLDSLSLNSAALPSLPKQFVREDYRLYSTSTINKIASHDIGLQLFKQIKKIHHLSIEEWLGSYIKQLRFLPPFSRLEALEYNSPDSIKQLAVNIFRHLPK</sequence>
<dbReference type="Proteomes" id="UP001597297">
    <property type="component" value="Unassembled WGS sequence"/>
</dbReference>
<proteinExistence type="predicted"/>
<evidence type="ECO:0000313" key="2">
    <source>
        <dbReference type="Proteomes" id="UP001597297"/>
    </source>
</evidence>
<name>A0ABW5E8D0_9BACT</name>
<protein>
    <submittedName>
        <fullName evidence="1">Uncharacterized protein</fullName>
    </submittedName>
</protein>
<accession>A0ABW5E8D0</accession>